<dbReference type="EMBL" id="QNRR01000002">
    <property type="protein sequence ID" value="RBP46388.1"/>
    <property type="molecule type" value="Genomic_DNA"/>
</dbReference>
<comment type="caution">
    <text evidence="2">The sequence shown here is derived from an EMBL/GenBank/DDBJ whole genome shotgun (WGS) entry which is preliminary data.</text>
</comment>
<evidence type="ECO:0000313" key="2">
    <source>
        <dbReference type="EMBL" id="RBP46388.1"/>
    </source>
</evidence>
<reference evidence="2 3" key="1">
    <citation type="submission" date="2018-06" db="EMBL/GenBank/DDBJ databases">
        <title>Genomic Encyclopedia of Type Strains, Phase IV (KMG-IV): sequencing the most valuable type-strain genomes for metagenomic binning, comparative biology and taxonomic classification.</title>
        <authorList>
            <person name="Goeker M."/>
        </authorList>
    </citation>
    <scope>NUCLEOTIDE SEQUENCE [LARGE SCALE GENOMIC DNA]</scope>
    <source>
        <strain evidence="2 3">DSM 25532</strain>
    </source>
</reference>
<organism evidence="2 3">
    <name type="scientific">Roseimicrobium gellanilyticum</name>
    <dbReference type="NCBI Taxonomy" id="748857"/>
    <lineage>
        <taxon>Bacteria</taxon>
        <taxon>Pseudomonadati</taxon>
        <taxon>Verrucomicrobiota</taxon>
        <taxon>Verrucomicrobiia</taxon>
        <taxon>Verrucomicrobiales</taxon>
        <taxon>Verrucomicrobiaceae</taxon>
        <taxon>Roseimicrobium</taxon>
    </lineage>
</organism>
<feature type="transmembrane region" description="Helical" evidence="1">
    <location>
        <begin position="95"/>
        <end position="115"/>
    </location>
</feature>
<gene>
    <name evidence="2" type="ORF">DES53_102779</name>
</gene>
<feature type="transmembrane region" description="Helical" evidence="1">
    <location>
        <begin position="34"/>
        <end position="52"/>
    </location>
</feature>
<protein>
    <submittedName>
        <fullName evidence="2">Uncharacterized protein</fullName>
    </submittedName>
</protein>
<keyword evidence="1" id="KW-1133">Transmembrane helix</keyword>
<evidence type="ECO:0000256" key="1">
    <source>
        <dbReference type="SAM" id="Phobius"/>
    </source>
</evidence>
<keyword evidence="1" id="KW-0472">Membrane</keyword>
<accession>A0A366HTG7</accession>
<name>A0A366HTG7_9BACT</name>
<keyword evidence="3" id="KW-1185">Reference proteome</keyword>
<dbReference type="RefSeq" id="WP_113957903.1">
    <property type="nucleotide sequence ID" value="NZ_QNRR01000002.1"/>
</dbReference>
<keyword evidence="1" id="KW-0812">Transmembrane</keyword>
<dbReference type="Proteomes" id="UP000253426">
    <property type="component" value="Unassembled WGS sequence"/>
</dbReference>
<sequence length="128" mass="14010">MAEGTFSDIAVWIRDVGSTARIISHQLKWLLVKLAPYILMPGILVATATGLITDDEIFAKAEALLFSLEGMTNTASGGMGPWLARLNYVFPMTELFILLLFVAQLAIASVAVRVIKAIIEFILEIIPF</sequence>
<evidence type="ECO:0000313" key="3">
    <source>
        <dbReference type="Proteomes" id="UP000253426"/>
    </source>
</evidence>
<proteinExistence type="predicted"/>
<dbReference type="AlphaFoldDB" id="A0A366HTG7"/>